<organism evidence="1 2">
    <name type="scientific">Lobosporangium transversale</name>
    <dbReference type="NCBI Taxonomy" id="64571"/>
    <lineage>
        <taxon>Eukaryota</taxon>
        <taxon>Fungi</taxon>
        <taxon>Fungi incertae sedis</taxon>
        <taxon>Mucoromycota</taxon>
        <taxon>Mortierellomycotina</taxon>
        <taxon>Mortierellomycetes</taxon>
        <taxon>Mortierellales</taxon>
        <taxon>Mortierellaceae</taxon>
        <taxon>Lobosporangium</taxon>
    </lineage>
</organism>
<dbReference type="GO" id="GO:0051056">
    <property type="term" value="P:regulation of small GTPase mediated signal transduction"/>
    <property type="evidence" value="ECO:0007669"/>
    <property type="project" value="InterPro"/>
</dbReference>
<dbReference type="InterPro" id="IPR035974">
    <property type="entry name" value="Rap/Ran-GAP_sf"/>
</dbReference>
<comment type="caution">
    <text evidence="1">The sequence shown here is derived from an EMBL/GenBank/DDBJ whole genome shotgun (WGS) entry which is preliminary data.</text>
</comment>
<protein>
    <submittedName>
        <fullName evidence="1">Uncharacterized protein</fullName>
    </submittedName>
</protein>
<dbReference type="Gene3D" id="3.30.1120.160">
    <property type="match status" value="1"/>
</dbReference>
<dbReference type="Proteomes" id="UP000193648">
    <property type="component" value="Unassembled WGS sequence"/>
</dbReference>
<dbReference type="InParanoid" id="A0A1Y2H232"/>
<dbReference type="SUPFAM" id="SSF111347">
    <property type="entry name" value="Rap/Ran-GAP"/>
    <property type="match status" value="1"/>
</dbReference>
<keyword evidence="2" id="KW-1185">Reference proteome</keyword>
<dbReference type="EMBL" id="MCFF01000001">
    <property type="protein sequence ID" value="ORZ28608.1"/>
    <property type="molecule type" value="Genomic_DNA"/>
</dbReference>
<dbReference type="RefSeq" id="XP_021886281.1">
    <property type="nucleotide sequence ID" value="XM_022020447.1"/>
</dbReference>
<dbReference type="AlphaFoldDB" id="A0A1Y2H232"/>
<proteinExistence type="predicted"/>
<dbReference type="GO" id="GO:0005096">
    <property type="term" value="F:GTPase activator activity"/>
    <property type="evidence" value="ECO:0007669"/>
    <property type="project" value="InterPro"/>
</dbReference>
<reference evidence="1 2" key="1">
    <citation type="submission" date="2016-07" db="EMBL/GenBank/DDBJ databases">
        <title>Pervasive Adenine N6-methylation of Active Genes in Fungi.</title>
        <authorList>
            <consortium name="DOE Joint Genome Institute"/>
            <person name="Mondo S.J."/>
            <person name="Dannebaum R.O."/>
            <person name="Kuo R.C."/>
            <person name="Labutti K."/>
            <person name="Haridas S."/>
            <person name="Kuo A."/>
            <person name="Salamov A."/>
            <person name="Ahrendt S.R."/>
            <person name="Lipzen A."/>
            <person name="Sullivan W."/>
            <person name="Andreopoulos W.B."/>
            <person name="Clum A."/>
            <person name="Lindquist E."/>
            <person name="Daum C."/>
            <person name="Ramamoorthy G.K."/>
            <person name="Gryganskyi A."/>
            <person name="Culley D."/>
            <person name="Magnuson J.K."/>
            <person name="James T.Y."/>
            <person name="O'Malley M.A."/>
            <person name="Stajich J.E."/>
            <person name="Spatafora J.W."/>
            <person name="Visel A."/>
            <person name="Grigoriev I.V."/>
        </authorList>
    </citation>
    <scope>NUCLEOTIDE SEQUENCE [LARGE SCALE GENOMIC DNA]</scope>
    <source>
        <strain evidence="1 2">NRRL 3116</strain>
    </source>
</reference>
<sequence length="129" mass="14402">MTVAAATVLSSSISTTSSTSNFRYLTNYFVKQSVSTSTLQQSTCLSSSISSNKAVVDRAILLQDRENDLEFYQTYFYDKPHYNYMATTSEQGPIIVSVIVDHEGCIRILSRTTQRKNRTLNFGFGSSLV</sequence>
<evidence type="ECO:0000313" key="1">
    <source>
        <dbReference type="EMBL" id="ORZ28608.1"/>
    </source>
</evidence>
<gene>
    <name evidence="1" type="ORF">BCR41DRAFT_297</name>
</gene>
<name>A0A1Y2H232_9FUNG</name>
<dbReference type="GeneID" id="33562291"/>
<accession>A0A1Y2H232</accession>
<evidence type="ECO:0000313" key="2">
    <source>
        <dbReference type="Proteomes" id="UP000193648"/>
    </source>
</evidence>